<evidence type="ECO:0008006" key="3">
    <source>
        <dbReference type="Google" id="ProtNLM"/>
    </source>
</evidence>
<proteinExistence type="predicted"/>
<comment type="caution">
    <text evidence="1">The sequence shown here is derived from an EMBL/GenBank/DDBJ whole genome shotgun (WGS) entry which is preliminary data.</text>
</comment>
<sequence length="167" mass="19174">MKKTILLPTDFSIESLTVLKTVLSESATEEKFDIILLHGVHLTDSITDLLFYSKKKIINQFVSEEFNEACSVIQNKYASKINSIRKDIFTGFTQSAFNNYAEATRIDEAYLPEQHQWHFDKRKSFDLVPFIKKSKLSVQQIGWNSNHNIPEKGKVAEIFFNGVPSHS</sequence>
<reference evidence="1 2" key="1">
    <citation type="submission" date="2018-06" db="EMBL/GenBank/DDBJ databases">
        <title>Genomic Encyclopedia of Type Strains, Phase III (KMG-III): the genomes of soil and plant-associated and newly described type strains.</title>
        <authorList>
            <person name="Whitman W."/>
        </authorList>
    </citation>
    <scope>NUCLEOTIDE SEQUENCE [LARGE SCALE GENOMIC DNA]</scope>
    <source>
        <strain evidence="1 2">CGMCC 1.12504</strain>
    </source>
</reference>
<gene>
    <name evidence="1" type="ORF">B0I10_11294</name>
</gene>
<dbReference type="RefSeq" id="WP_112086777.1">
    <property type="nucleotide sequence ID" value="NZ_QLSV01000012.1"/>
</dbReference>
<dbReference type="OrthoDB" id="893860at2"/>
<dbReference type="EMBL" id="QLSV01000012">
    <property type="protein sequence ID" value="RAR47078.1"/>
    <property type="molecule type" value="Genomic_DNA"/>
</dbReference>
<name>A0A328WUN2_9FLAO</name>
<evidence type="ECO:0000313" key="1">
    <source>
        <dbReference type="EMBL" id="RAR47078.1"/>
    </source>
</evidence>
<organism evidence="1 2">
    <name type="scientific">Flavobacterium lacus</name>
    <dbReference type="NCBI Taxonomy" id="1353778"/>
    <lineage>
        <taxon>Bacteria</taxon>
        <taxon>Pseudomonadati</taxon>
        <taxon>Bacteroidota</taxon>
        <taxon>Flavobacteriia</taxon>
        <taxon>Flavobacteriales</taxon>
        <taxon>Flavobacteriaceae</taxon>
        <taxon>Flavobacterium</taxon>
    </lineage>
</organism>
<keyword evidence="2" id="KW-1185">Reference proteome</keyword>
<dbReference type="Proteomes" id="UP000249518">
    <property type="component" value="Unassembled WGS sequence"/>
</dbReference>
<dbReference type="AlphaFoldDB" id="A0A328WUN2"/>
<protein>
    <recommendedName>
        <fullName evidence="3">Nucleotide-binding universal stress UspA family protein</fullName>
    </recommendedName>
</protein>
<evidence type="ECO:0000313" key="2">
    <source>
        <dbReference type="Proteomes" id="UP000249518"/>
    </source>
</evidence>
<accession>A0A328WUN2</accession>